<dbReference type="EMBL" id="QZFV01000027">
    <property type="protein sequence ID" value="RJQ91100.1"/>
    <property type="molecule type" value="Genomic_DNA"/>
</dbReference>
<accession>A0A419IAP1</accession>
<sequence>MSESDRGVVVAGVDGSVSARHAVVWAAEQAARRGLVLRLVQVYMIPSPSIIGPGVRGVRSGFRRQAGEWLAEAEAVVLRRWPWLPVERVVAEGSPVGVLRRESRDAELAVLGSRGLGGFTGLLVGSTAVGLVAHARCPVVVVRGRMPDDPPPAAGPVVAGLDGSADSDDALGFACAEAVSRQVVLLAVHTWNEQWHADGSVRGADRVPGEVAAAECGRVEDQLAPWREKFPQLRIEVRAGPGRPVRALLEVGEDAQLVVVGSRGRGGFEGMLLGSTSQALLVHSACPVAVVRPGNRP</sequence>
<dbReference type="OrthoDB" id="3404132at2"/>
<comment type="caution">
    <text evidence="3">The sequence shown here is derived from an EMBL/GenBank/DDBJ whole genome shotgun (WGS) entry which is preliminary data.</text>
</comment>
<protein>
    <submittedName>
        <fullName evidence="3">Universal stress protein</fullName>
    </submittedName>
</protein>
<keyword evidence="4" id="KW-1185">Reference proteome</keyword>
<comment type="similarity">
    <text evidence="1">Belongs to the universal stress protein A family.</text>
</comment>
<evidence type="ECO:0000259" key="2">
    <source>
        <dbReference type="Pfam" id="PF00582"/>
    </source>
</evidence>
<gene>
    <name evidence="3" type="ORF">D5S19_02395</name>
</gene>
<dbReference type="RefSeq" id="WP_120021680.1">
    <property type="nucleotide sequence ID" value="NZ_QZFV01000027.1"/>
</dbReference>
<dbReference type="Pfam" id="PF00582">
    <property type="entry name" value="Usp"/>
    <property type="match status" value="2"/>
</dbReference>
<dbReference type="SUPFAM" id="SSF52402">
    <property type="entry name" value="Adenine nucleotide alpha hydrolases-like"/>
    <property type="match status" value="2"/>
</dbReference>
<dbReference type="Gene3D" id="3.40.50.620">
    <property type="entry name" value="HUPs"/>
    <property type="match status" value="2"/>
</dbReference>
<evidence type="ECO:0000256" key="1">
    <source>
        <dbReference type="ARBA" id="ARBA00008791"/>
    </source>
</evidence>
<dbReference type="InterPro" id="IPR014729">
    <property type="entry name" value="Rossmann-like_a/b/a_fold"/>
</dbReference>
<reference evidence="3 4" key="1">
    <citation type="submission" date="2018-09" db="EMBL/GenBank/DDBJ databases">
        <title>YIM PH 21725 draft genome.</title>
        <authorList>
            <person name="Miao C."/>
        </authorList>
    </citation>
    <scope>NUCLEOTIDE SEQUENCE [LARGE SCALE GENOMIC DNA]</scope>
    <source>
        <strain evidence="4">YIM PH21725</strain>
    </source>
</reference>
<dbReference type="InterPro" id="IPR006016">
    <property type="entry name" value="UspA"/>
</dbReference>
<dbReference type="InterPro" id="IPR006015">
    <property type="entry name" value="Universal_stress_UspA"/>
</dbReference>
<dbReference type="Proteomes" id="UP000285112">
    <property type="component" value="Unassembled WGS sequence"/>
</dbReference>
<feature type="domain" description="UspA" evidence="2">
    <location>
        <begin position="156"/>
        <end position="292"/>
    </location>
</feature>
<evidence type="ECO:0000313" key="3">
    <source>
        <dbReference type="EMBL" id="RJQ91100.1"/>
    </source>
</evidence>
<dbReference type="PANTHER" id="PTHR46268">
    <property type="entry name" value="STRESS RESPONSE PROTEIN NHAX"/>
    <property type="match status" value="1"/>
</dbReference>
<proteinExistence type="inferred from homology"/>
<dbReference type="PRINTS" id="PR01438">
    <property type="entry name" value="UNVRSLSTRESS"/>
</dbReference>
<organism evidence="3 4">
    <name type="scientific">Amycolatopsis panacis</name>
    <dbReference type="NCBI Taxonomy" id="2340917"/>
    <lineage>
        <taxon>Bacteria</taxon>
        <taxon>Bacillati</taxon>
        <taxon>Actinomycetota</taxon>
        <taxon>Actinomycetes</taxon>
        <taxon>Pseudonocardiales</taxon>
        <taxon>Pseudonocardiaceae</taxon>
        <taxon>Amycolatopsis</taxon>
    </lineage>
</organism>
<dbReference type="PANTHER" id="PTHR46268:SF6">
    <property type="entry name" value="UNIVERSAL STRESS PROTEIN UP12"/>
    <property type="match status" value="1"/>
</dbReference>
<evidence type="ECO:0000313" key="4">
    <source>
        <dbReference type="Proteomes" id="UP000285112"/>
    </source>
</evidence>
<feature type="domain" description="UspA" evidence="2">
    <location>
        <begin position="9"/>
        <end position="143"/>
    </location>
</feature>
<name>A0A419IAP1_9PSEU</name>
<dbReference type="AlphaFoldDB" id="A0A419IAP1"/>